<evidence type="ECO:0000256" key="1">
    <source>
        <dbReference type="SAM" id="SignalP"/>
    </source>
</evidence>
<proteinExistence type="predicted"/>
<accession>A0A2M4CD53</accession>
<name>A0A2M4CD53_9DIPT</name>
<dbReference type="EMBL" id="GGFJ01013950">
    <property type="protein sequence ID" value="MBW63091.1"/>
    <property type="molecule type" value="Transcribed_RNA"/>
</dbReference>
<dbReference type="AlphaFoldDB" id="A0A2M4CD53"/>
<keyword evidence="1" id="KW-0732">Signal</keyword>
<sequence>MLLMLRLLLVLLLMLLKGRHSVVRATGHRERTTSLATRFRFRCSVVDGPSSPSSSSTSSLLRLHLLHHLSPLHGC</sequence>
<feature type="signal peptide" evidence="1">
    <location>
        <begin position="1"/>
        <end position="18"/>
    </location>
</feature>
<protein>
    <submittedName>
        <fullName evidence="2">Putative secreted protein</fullName>
    </submittedName>
</protein>
<evidence type="ECO:0000313" key="2">
    <source>
        <dbReference type="EMBL" id="MBW63091.1"/>
    </source>
</evidence>
<organism evidence="2">
    <name type="scientific">Anopheles marajoara</name>
    <dbReference type="NCBI Taxonomy" id="58244"/>
    <lineage>
        <taxon>Eukaryota</taxon>
        <taxon>Metazoa</taxon>
        <taxon>Ecdysozoa</taxon>
        <taxon>Arthropoda</taxon>
        <taxon>Hexapoda</taxon>
        <taxon>Insecta</taxon>
        <taxon>Pterygota</taxon>
        <taxon>Neoptera</taxon>
        <taxon>Endopterygota</taxon>
        <taxon>Diptera</taxon>
        <taxon>Nematocera</taxon>
        <taxon>Culicoidea</taxon>
        <taxon>Culicidae</taxon>
        <taxon>Anophelinae</taxon>
        <taxon>Anopheles</taxon>
    </lineage>
</organism>
<feature type="chain" id="PRO_5014714428" evidence="1">
    <location>
        <begin position="19"/>
        <end position="75"/>
    </location>
</feature>
<reference evidence="2" key="1">
    <citation type="submission" date="2018-01" db="EMBL/GenBank/DDBJ databases">
        <title>An insight into the sialome of Amazonian anophelines.</title>
        <authorList>
            <person name="Ribeiro J.M."/>
            <person name="Scarpassa V."/>
            <person name="Calvo E."/>
        </authorList>
    </citation>
    <scope>NUCLEOTIDE SEQUENCE</scope>
    <source>
        <tissue evidence="2">Salivary glands</tissue>
    </source>
</reference>